<dbReference type="Pfam" id="PF20811">
    <property type="entry name" value="PARG_cat_N"/>
    <property type="match status" value="1"/>
</dbReference>
<dbReference type="OMA" id="NEYRGYE"/>
<dbReference type="GO" id="GO:0005634">
    <property type="term" value="C:nucleus"/>
    <property type="evidence" value="ECO:0007669"/>
    <property type="project" value="TreeGrafter"/>
</dbReference>
<evidence type="ECO:0000256" key="4">
    <source>
        <dbReference type="PIRSR" id="PIRSR607724-1"/>
    </source>
</evidence>
<dbReference type="Pfam" id="PF05028">
    <property type="entry name" value="PARG_cat_C"/>
    <property type="match status" value="1"/>
</dbReference>
<comment type="similarity">
    <text evidence="1">Belongs to the poly(ADP-ribose) glycohydrolase family.</text>
</comment>
<dbReference type="PANTHER" id="PTHR12837:SF0">
    <property type="entry name" value="POLY(ADP-RIBOSE) GLYCOHYDROLASE"/>
    <property type="match status" value="1"/>
</dbReference>
<comment type="caution">
    <text evidence="7">The sequence shown here is derived from an EMBL/GenBank/DDBJ whole genome shotgun (WGS) entry which is preliminary data.</text>
</comment>
<dbReference type="EMBL" id="CAJJDP010000029">
    <property type="protein sequence ID" value="CAD8154482.1"/>
    <property type="molecule type" value="Genomic_DNA"/>
</dbReference>
<evidence type="ECO:0000313" key="7">
    <source>
        <dbReference type="EMBL" id="CAD8154482.1"/>
    </source>
</evidence>
<feature type="domain" description="PARG helical" evidence="6">
    <location>
        <begin position="44"/>
        <end position="137"/>
    </location>
</feature>
<dbReference type="PANTHER" id="PTHR12837">
    <property type="entry name" value="POLY ADP-RIBOSE GLYCOHYDROLASE"/>
    <property type="match status" value="1"/>
</dbReference>
<name>A0A8S1TSH2_PAROT</name>
<feature type="active site" evidence="4">
    <location>
        <position position="207"/>
    </location>
</feature>
<keyword evidence="3" id="KW-0378">Hydrolase</keyword>
<feature type="active site" evidence="4">
    <location>
        <position position="208"/>
    </location>
</feature>
<dbReference type="GO" id="GO:0004649">
    <property type="term" value="F:poly(ADP-ribose) glycohydrolase activity"/>
    <property type="evidence" value="ECO:0007669"/>
    <property type="project" value="UniProtKB-EC"/>
</dbReference>
<gene>
    <name evidence="7" type="ORF">POCTA_138.1.T0290185</name>
</gene>
<dbReference type="EC" id="3.2.1.143" evidence="2"/>
<protein>
    <recommendedName>
        <fullName evidence="2">poly(ADP-ribose) glycohydrolase</fullName>
        <ecNumber evidence="2">3.2.1.143</ecNumber>
    </recommendedName>
</protein>
<evidence type="ECO:0000256" key="2">
    <source>
        <dbReference type="ARBA" id="ARBA00012255"/>
    </source>
</evidence>
<sequence length="386" mass="44662">MQQFTNQNQNYYYQYKQFKLQEKINISNKVNPQVEKCIEIMKCNEKFKNKTLPFMIESVQQLLQQKPQIQLLLQNQSLALPRKTVFSLLCLMYFELTIQQSVQNFKFPQYFSFSTYYLQGSQLEKLKCLINYFNQCVDFPEYFNLPDIIYQRSSLVDVPNWINSQLPLSDFKFEKKKNEDHLNCGIVDFSDRYFGGKVAAGRGCAQEEVLLLINPEAIIASLFTSQLGDKESLIISGILQFNEYRGYEDSFACIPTKYQNKGQTLIAIDAIYFATKPQGYQFTQEAIFRELNKSFSGFQGSQQQIISTGKWGCGIYGGDKQLKTLIQWISFSQAHPNGTIIFNGLDDKAYNDLGKRLELCKKRYQNVGNLLKAILNSSQKNILDKI</sequence>
<dbReference type="GO" id="GO:1990966">
    <property type="term" value="P:ATP generation from poly-ADP-D-ribose"/>
    <property type="evidence" value="ECO:0007669"/>
    <property type="project" value="TreeGrafter"/>
</dbReference>
<feature type="active site" evidence="4">
    <location>
        <position position="188"/>
    </location>
</feature>
<evidence type="ECO:0000256" key="3">
    <source>
        <dbReference type="ARBA" id="ARBA00022801"/>
    </source>
</evidence>
<dbReference type="GO" id="GO:0005737">
    <property type="term" value="C:cytoplasm"/>
    <property type="evidence" value="ECO:0007669"/>
    <property type="project" value="TreeGrafter"/>
</dbReference>
<evidence type="ECO:0000256" key="1">
    <source>
        <dbReference type="ARBA" id="ARBA00009545"/>
    </source>
</evidence>
<dbReference type="InterPro" id="IPR048362">
    <property type="entry name" value="PARG_helical"/>
</dbReference>
<proteinExistence type="inferred from homology"/>
<feature type="domain" description="PARG catalytic Macro" evidence="5">
    <location>
        <begin position="159"/>
        <end position="342"/>
    </location>
</feature>
<dbReference type="GO" id="GO:0006282">
    <property type="term" value="P:regulation of DNA repair"/>
    <property type="evidence" value="ECO:0007669"/>
    <property type="project" value="InterPro"/>
</dbReference>
<reference evidence="7" key="1">
    <citation type="submission" date="2021-01" db="EMBL/GenBank/DDBJ databases">
        <authorList>
            <consortium name="Genoscope - CEA"/>
            <person name="William W."/>
        </authorList>
    </citation>
    <scope>NUCLEOTIDE SEQUENCE</scope>
</reference>
<dbReference type="Proteomes" id="UP000683925">
    <property type="component" value="Unassembled WGS sequence"/>
</dbReference>
<dbReference type="GO" id="GO:0009225">
    <property type="term" value="P:nucleotide-sugar metabolic process"/>
    <property type="evidence" value="ECO:0007669"/>
    <property type="project" value="TreeGrafter"/>
</dbReference>
<evidence type="ECO:0000313" key="8">
    <source>
        <dbReference type="Proteomes" id="UP000683925"/>
    </source>
</evidence>
<dbReference type="OrthoDB" id="1937899at2759"/>
<dbReference type="InterPro" id="IPR046372">
    <property type="entry name" value="PARG_cat_C"/>
</dbReference>
<organism evidence="7 8">
    <name type="scientific">Paramecium octaurelia</name>
    <dbReference type="NCBI Taxonomy" id="43137"/>
    <lineage>
        <taxon>Eukaryota</taxon>
        <taxon>Sar</taxon>
        <taxon>Alveolata</taxon>
        <taxon>Ciliophora</taxon>
        <taxon>Intramacronucleata</taxon>
        <taxon>Oligohymenophorea</taxon>
        <taxon>Peniculida</taxon>
        <taxon>Parameciidae</taxon>
        <taxon>Paramecium</taxon>
    </lineage>
</organism>
<accession>A0A8S1TSH2</accession>
<dbReference type="GO" id="GO:0005975">
    <property type="term" value="P:carbohydrate metabolic process"/>
    <property type="evidence" value="ECO:0007669"/>
    <property type="project" value="InterPro"/>
</dbReference>
<keyword evidence="8" id="KW-1185">Reference proteome</keyword>
<evidence type="ECO:0000259" key="5">
    <source>
        <dbReference type="Pfam" id="PF05028"/>
    </source>
</evidence>
<dbReference type="InterPro" id="IPR007724">
    <property type="entry name" value="Poly_GlycHdrlase"/>
</dbReference>
<evidence type="ECO:0000259" key="6">
    <source>
        <dbReference type="Pfam" id="PF20811"/>
    </source>
</evidence>
<dbReference type="AlphaFoldDB" id="A0A8S1TSH2"/>